<dbReference type="InterPro" id="IPR011011">
    <property type="entry name" value="Znf_FYVE_PHD"/>
</dbReference>
<name>A0A1D1VQZ7_RAMVA</name>
<dbReference type="GO" id="GO:0098793">
    <property type="term" value="C:presynapse"/>
    <property type="evidence" value="ECO:0007669"/>
    <property type="project" value="GOC"/>
</dbReference>
<dbReference type="SUPFAM" id="SSF49562">
    <property type="entry name" value="C2 domain (Calcium/lipid-binding domain, CaLB)"/>
    <property type="match status" value="2"/>
</dbReference>
<feature type="region of interest" description="Disordered" evidence="6">
    <location>
        <begin position="191"/>
        <end position="421"/>
    </location>
</feature>
<dbReference type="InterPro" id="IPR035892">
    <property type="entry name" value="C2_domain_sf"/>
</dbReference>
<feature type="domain" description="RabBD" evidence="8">
    <location>
        <begin position="50"/>
        <end position="169"/>
    </location>
</feature>
<protein>
    <recommendedName>
        <fullName evidence="11">Rabphilin</fullName>
    </recommendedName>
</protein>
<dbReference type="GO" id="GO:0061669">
    <property type="term" value="P:spontaneous neurotransmitter secretion"/>
    <property type="evidence" value="ECO:0007669"/>
    <property type="project" value="TreeGrafter"/>
</dbReference>
<evidence type="ECO:0000256" key="2">
    <source>
        <dbReference type="ARBA" id="ARBA00022737"/>
    </source>
</evidence>
<evidence type="ECO:0000313" key="9">
    <source>
        <dbReference type="EMBL" id="GAV03980.1"/>
    </source>
</evidence>
<feature type="compositionally biased region" description="Pro residues" evidence="6">
    <location>
        <begin position="211"/>
        <end position="221"/>
    </location>
</feature>
<reference evidence="9 10" key="1">
    <citation type="journal article" date="2016" name="Nat. Commun.">
        <title>Extremotolerant tardigrade genome and improved radiotolerance of human cultured cells by tardigrade-unique protein.</title>
        <authorList>
            <person name="Hashimoto T."/>
            <person name="Horikawa D.D."/>
            <person name="Saito Y."/>
            <person name="Kuwahara H."/>
            <person name="Kozuka-Hata H."/>
            <person name="Shin-I T."/>
            <person name="Minakuchi Y."/>
            <person name="Ohishi K."/>
            <person name="Motoyama A."/>
            <person name="Aizu T."/>
            <person name="Enomoto A."/>
            <person name="Kondo K."/>
            <person name="Tanaka S."/>
            <person name="Hara Y."/>
            <person name="Koshikawa S."/>
            <person name="Sagara H."/>
            <person name="Miura T."/>
            <person name="Yokobori S."/>
            <person name="Miyagawa K."/>
            <person name="Suzuki Y."/>
            <person name="Kubo T."/>
            <person name="Oyama M."/>
            <person name="Kohara Y."/>
            <person name="Fujiyama A."/>
            <person name="Arakawa K."/>
            <person name="Katayama T."/>
            <person name="Toyoda A."/>
            <person name="Kunieda T."/>
        </authorList>
    </citation>
    <scope>NUCLEOTIDE SEQUENCE [LARGE SCALE GENOMIC DNA]</scope>
    <source>
        <strain evidence="9 10">YOKOZUNA-1</strain>
    </source>
</reference>
<evidence type="ECO:0000256" key="1">
    <source>
        <dbReference type="ARBA" id="ARBA00022723"/>
    </source>
</evidence>
<feature type="domain" description="C2" evidence="7">
    <location>
        <begin position="567"/>
        <end position="700"/>
    </location>
</feature>
<dbReference type="Gene3D" id="3.30.40.10">
    <property type="entry name" value="Zinc/RING finger domain, C3HC4 (zinc finger)"/>
    <property type="match status" value="1"/>
</dbReference>
<dbReference type="GO" id="GO:0016020">
    <property type="term" value="C:membrane"/>
    <property type="evidence" value="ECO:0007669"/>
    <property type="project" value="InterPro"/>
</dbReference>
<dbReference type="InterPro" id="IPR001565">
    <property type="entry name" value="Synaptotagmin"/>
</dbReference>
<dbReference type="InterPro" id="IPR043566">
    <property type="entry name" value="Rabphilin/DOC2/Noc2"/>
</dbReference>
<evidence type="ECO:0000256" key="4">
    <source>
        <dbReference type="ARBA" id="ARBA00023018"/>
    </source>
</evidence>
<dbReference type="EMBL" id="BDGG01000010">
    <property type="protein sequence ID" value="GAV03980.1"/>
    <property type="molecule type" value="Genomic_DNA"/>
</dbReference>
<evidence type="ECO:0000313" key="10">
    <source>
        <dbReference type="Proteomes" id="UP000186922"/>
    </source>
</evidence>
<dbReference type="InterPro" id="IPR000008">
    <property type="entry name" value="C2_dom"/>
</dbReference>
<dbReference type="GO" id="GO:0017158">
    <property type="term" value="P:regulation of calcium ion-dependent exocytosis"/>
    <property type="evidence" value="ECO:0007669"/>
    <property type="project" value="TreeGrafter"/>
</dbReference>
<gene>
    <name evidence="9" type="primary">RvY_14332</name>
    <name evidence="9" type="synonym">RvY_14332.1</name>
    <name evidence="9" type="ORF">RvY_14332-1</name>
</gene>
<organism evidence="9 10">
    <name type="scientific">Ramazzottius varieornatus</name>
    <name type="common">Water bear</name>
    <name type="synonym">Tardigrade</name>
    <dbReference type="NCBI Taxonomy" id="947166"/>
    <lineage>
        <taxon>Eukaryota</taxon>
        <taxon>Metazoa</taxon>
        <taxon>Ecdysozoa</taxon>
        <taxon>Tardigrada</taxon>
        <taxon>Eutardigrada</taxon>
        <taxon>Parachela</taxon>
        <taxon>Hypsibioidea</taxon>
        <taxon>Ramazzottiidae</taxon>
        <taxon>Ramazzottius</taxon>
    </lineage>
</organism>
<dbReference type="SMART" id="SM00239">
    <property type="entry name" value="C2"/>
    <property type="match status" value="2"/>
</dbReference>
<keyword evidence="4" id="KW-0770">Synapse</keyword>
<dbReference type="SUPFAM" id="SSF57903">
    <property type="entry name" value="FYVE/PHD zinc finger"/>
    <property type="match status" value="1"/>
</dbReference>
<dbReference type="GO" id="GO:0046872">
    <property type="term" value="F:metal ion binding"/>
    <property type="evidence" value="ECO:0007669"/>
    <property type="project" value="UniProtKB-KW"/>
</dbReference>
<dbReference type="Pfam" id="PF02318">
    <property type="entry name" value="FYVE_2"/>
    <property type="match status" value="1"/>
</dbReference>
<feature type="compositionally biased region" description="Polar residues" evidence="6">
    <location>
        <begin position="200"/>
        <end position="210"/>
    </location>
</feature>
<feature type="compositionally biased region" description="Polar residues" evidence="6">
    <location>
        <begin position="365"/>
        <end position="383"/>
    </location>
</feature>
<feature type="compositionally biased region" description="Low complexity" evidence="6">
    <location>
        <begin position="332"/>
        <end position="344"/>
    </location>
</feature>
<comment type="subcellular location">
    <subcellularLocation>
        <location evidence="5">Synapse</location>
    </subcellularLocation>
</comment>
<dbReference type="PANTHER" id="PTHR45729">
    <property type="entry name" value="RABPHILIN, ISOFORM A"/>
    <property type="match status" value="1"/>
</dbReference>
<dbReference type="CDD" id="cd04035">
    <property type="entry name" value="C2A_Rabphilin_Doc2"/>
    <property type="match status" value="1"/>
</dbReference>
<dbReference type="STRING" id="947166.A0A1D1VQZ7"/>
<dbReference type="InterPro" id="IPR041282">
    <property type="entry name" value="FYVE_2"/>
</dbReference>
<evidence type="ECO:0008006" key="11">
    <source>
        <dbReference type="Google" id="ProtNLM"/>
    </source>
</evidence>
<dbReference type="InterPro" id="IPR047022">
    <property type="entry name" value="Rabphilin_Doc2_C2A"/>
</dbReference>
<feature type="domain" description="C2" evidence="7">
    <location>
        <begin position="428"/>
        <end position="549"/>
    </location>
</feature>
<dbReference type="PROSITE" id="PS50004">
    <property type="entry name" value="C2"/>
    <property type="match status" value="2"/>
</dbReference>
<proteinExistence type="predicted"/>
<keyword evidence="1" id="KW-0479">Metal-binding</keyword>
<dbReference type="PROSITE" id="PS50916">
    <property type="entry name" value="RABBD"/>
    <property type="match status" value="1"/>
</dbReference>
<keyword evidence="3" id="KW-0106">Calcium</keyword>
<dbReference type="Proteomes" id="UP000186922">
    <property type="component" value="Unassembled WGS sequence"/>
</dbReference>
<sequence>MSFRAASPGTMAGSRQDPWVCPDDRQLALRGRLKAGWSVHTGKASAVAKPAAPATLTCDEQEAILAVIKRAEAMEQQEQERIGKLVDRLDHMRKLTVGNGITHCAYCGAEFGQFFGGSPQSCKDCSQVLCAQSVRLTLPIPEDAPYGCAKFVAKDERVWKKSGAWFFKGIPKYVVPEKKENGTIGNKRITALDAEPAPSALTTAHTGSSPPRSPMLAPPSTSPTDRRPSLTKVWSFITKSREELTPPSPPIANTASSSAKQADGRKSAPSVNPDEAIVIRRSFSRKAQDTDSESGLSTRGSIDSTASEAVSEIRIGRSSFRRRRPSTVMTDSPKLSTSSRLSESPSPPPLLPETSSAAASVPTRVITTSEPDNPSTNPSSTTVLPVPTSPRPFSLSRKSLRSRKSKMNGASMEAEESVMDSPEDDLSALGYLEFDILYDSNQCTLQCRIIRARNLRAMDRNGFSDPYVKLHLLPGASKSNKQRTKTINKTLNPTFNETLTYYGITEDDINRKVLRLAVLDEDTFGHDFIGETRVQLKRLTPFEWKHFDVVLEKRLPTGDKPDDIIDERGRLLLSLMYSVKRQALVVGIVRCAALPAMDHDGFSDPYVKIYLKPDPLKKTKNKTNVKKRTLNPEFNQEFTYPIKLGDLLKKTLEVTVWDRDYGKANDFIGGVQLGINSKGEKLKHWYEMLRNPDTKYEKWHGLVNEEFHDSS</sequence>
<dbReference type="GO" id="GO:0031267">
    <property type="term" value="F:small GTPase binding"/>
    <property type="evidence" value="ECO:0007669"/>
    <property type="project" value="InterPro"/>
</dbReference>
<comment type="caution">
    <text evidence="9">The sequence shown here is derived from an EMBL/GenBank/DDBJ whole genome shotgun (WGS) entry which is preliminary data.</text>
</comment>
<dbReference type="CDD" id="cd08384">
    <property type="entry name" value="C2B_Rabphilin_Doc2"/>
    <property type="match status" value="1"/>
</dbReference>
<dbReference type="PANTHER" id="PTHR45729:SF6">
    <property type="entry name" value="RABPHILIN, ISOFORM A"/>
    <property type="match status" value="1"/>
</dbReference>
<dbReference type="PRINTS" id="PR00399">
    <property type="entry name" value="SYNAPTOTAGMN"/>
</dbReference>
<dbReference type="FunFam" id="2.60.40.150:FF:000032">
    <property type="entry name" value="Double c2-like domain-containing"/>
    <property type="match status" value="1"/>
</dbReference>
<dbReference type="Gene3D" id="2.60.40.150">
    <property type="entry name" value="C2 domain"/>
    <property type="match status" value="2"/>
</dbReference>
<dbReference type="AlphaFoldDB" id="A0A1D1VQZ7"/>
<dbReference type="Pfam" id="PF00168">
    <property type="entry name" value="C2"/>
    <property type="match status" value="2"/>
</dbReference>
<keyword evidence="2" id="KW-0677">Repeat</keyword>
<evidence type="ECO:0000259" key="7">
    <source>
        <dbReference type="PROSITE" id="PS50004"/>
    </source>
</evidence>
<evidence type="ECO:0000256" key="6">
    <source>
        <dbReference type="SAM" id="MobiDB-lite"/>
    </source>
</evidence>
<evidence type="ECO:0000259" key="8">
    <source>
        <dbReference type="PROSITE" id="PS50916"/>
    </source>
</evidence>
<dbReference type="FunFam" id="2.60.40.150:FF:000023">
    <property type="entry name" value="Double C2-like domain-containing protein"/>
    <property type="match status" value="1"/>
</dbReference>
<evidence type="ECO:0000256" key="5">
    <source>
        <dbReference type="ARBA" id="ARBA00034103"/>
    </source>
</evidence>
<dbReference type="OrthoDB" id="270970at2759"/>
<dbReference type="InterPro" id="IPR013083">
    <property type="entry name" value="Znf_RING/FYVE/PHD"/>
</dbReference>
<dbReference type="GO" id="GO:0006886">
    <property type="term" value="P:intracellular protein transport"/>
    <property type="evidence" value="ECO:0007669"/>
    <property type="project" value="InterPro"/>
</dbReference>
<dbReference type="GO" id="GO:0006887">
    <property type="term" value="P:exocytosis"/>
    <property type="evidence" value="ECO:0007669"/>
    <property type="project" value="TreeGrafter"/>
</dbReference>
<feature type="compositionally biased region" description="Polar residues" evidence="6">
    <location>
        <begin position="251"/>
        <end position="260"/>
    </location>
</feature>
<dbReference type="PRINTS" id="PR00360">
    <property type="entry name" value="C2DOMAIN"/>
</dbReference>
<keyword evidence="10" id="KW-1185">Reference proteome</keyword>
<evidence type="ECO:0000256" key="3">
    <source>
        <dbReference type="ARBA" id="ARBA00022837"/>
    </source>
</evidence>
<feature type="compositionally biased region" description="Polar residues" evidence="6">
    <location>
        <begin position="293"/>
        <end position="308"/>
    </location>
</feature>
<dbReference type="InterPro" id="IPR010911">
    <property type="entry name" value="Rab_BD"/>
</dbReference>
<accession>A0A1D1VQZ7</accession>